<feature type="chain" id="PRO_5046093545" evidence="1">
    <location>
        <begin position="22"/>
        <end position="85"/>
    </location>
</feature>
<feature type="signal peptide" evidence="1">
    <location>
        <begin position="1"/>
        <end position="21"/>
    </location>
</feature>
<evidence type="ECO:0000313" key="3">
    <source>
        <dbReference type="Proteomes" id="UP000831921"/>
    </source>
</evidence>
<protein>
    <submittedName>
        <fullName evidence="2">Uncharacterized protein</fullName>
    </submittedName>
</protein>
<evidence type="ECO:0000313" key="2">
    <source>
        <dbReference type="EMBL" id="UUR08151.1"/>
    </source>
</evidence>
<dbReference type="Proteomes" id="UP000831921">
    <property type="component" value="Chromosome"/>
</dbReference>
<keyword evidence="1" id="KW-0732">Signal</keyword>
<organism evidence="2 3">
    <name type="scientific">Sphingomonas glaciei</name>
    <dbReference type="NCBI Taxonomy" id="2938948"/>
    <lineage>
        <taxon>Bacteria</taxon>
        <taxon>Pseudomonadati</taxon>
        <taxon>Pseudomonadota</taxon>
        <taxon>Alphaproteobacteria</taxon>
        <taxon>Sphingomonadales</taxon>
        <taxon>Sphingomonadaceae</taxon>
        <taxon>Sphingomonas</taxon>
    </lineage>
</organism>
<keyword evidence="3" id="KW-1185">Reference proteome</keyword>
<dbReference type="EMBL" id="CP097253">
    <property type="protein sequence ID" value="UUR08151.1"/>
    <property type="molecule type" value="Genomic_DNA"/>
</dbReference>
<evidence type="ECO:0000256" key="1">
    <source>
        <dbReference type="SAM" id="SignalP"/>
    </source>
</evidence>
<accession>A0ABY5MVZ1</accession>
<gene>
    <name evidence="2" type="ORF">M1K48_00435</name>
</gene>
<name>A0ABY5MVZ1_9SPHN</name>
<sequence>MRRFSKHLMIVTVMIATPALAGEVTGTGASTPIRSGVASSICAYSGLNDDGMGPSTLVQSYGQIRAAFGGPAPMNGSPGTSCRGN</sequence>
<reference evidence="2 3" key="1">
    <citation type="submission" date="2022-05" db="EMBL/GenBank/DDBJ databases">
        <title>S8-45 Sphingomonas ultraviolaceadurans.</title>
        <authorList>
            <person name="Liu Y."/>
        </authorList>
    </citation>
    <scope>NUCLEOTIDE SEQUENCE [LARGE SCALE GENOMIC DNA]</scope>
    <source>
        <strain evidence="2 3">S8-45</strain>
    </source>
</reference>
<dbReference type="RefSeq" id="WP_249503932.1">
    <property type="nucleotide sequence ID" value="NZ_CP097253.1"/>
</dbReference>
<proteinExistence type="predicted"/>